<name>A0A5K7Z7X7_9BACT</name>
<dbReference type="RefSeq" id="WP_155305610.1">
    <property type="nucleotide sequence ID" value="NZ_AP021875.1"/>
</dbReference>
<dbReference type="Proteomes" id="UP000427769">
    <property type="component" value="Chromosome"/>
</dbReference>
<evidence type="ECO:0000256" key="1">
    <source>
        <dbReference type="SAM" id="Coils"/>
    </source>
</evidence>
<gene>
    <name evidence="2" type="ORF">DSCW_42220</name>
</gene>
<accession>A0A5K7Z7X7</accession>
<dbReference type="OrthoDB" id="5420775at2"/>
<protein>
    <submittedName>
        <fullName evidence="2">Uncharacterized protein</fullName>
    </submittedName>
</protein>
<keyword evidence="1" id="KW-0175">Coiled coil</keyword>
<reference evidence="2 3" key="1">
    <citation type="submission" date="2019-11" db="EMBL/GenBank/DDBJ databases">
        <title>Comparative genomics of hydrocarbon-degrading Desulfosarcina strains.</title>
        <authorList>
            <person name="Watanabe M."/>
            <person name="Kojima H."/>
            <person name="Fukui M."/>
        </authorList>
    </citation>
    <scope>NUCLEOTIDE SEQUENCE [LARGE SCALE GENOMIC DNA]</scope>
    <source>
        <strain evidence="2 3">PP31</strain>
    </source>
</reference>
<evidence type="ECO:0000313" key="3">
    <source>
        <dbReference type="Proteomes" id="UP000427769"/>
    </source>
</evidence>
<evidence type="ECO:0000313" key="2">
    <source>
        <dbReference type="EMBL" id="BBO76805.1"/>
    </source>
</evidence>
<feature type="coiled-coil region" evidence="1">
    <location>
        <begin position="38"/>
        <end position="65"/>
    </location>
</feature>
<sequence>MIMNATNCCKTMEMELTGWKAIVYDISRKMEGLPGGEKSKLRANIEDLHMLIAEMDDRIDQIRQNCKPETCIEDIQTERDAFNASLSTLRVSTEEAMRGLGAGNFGG</sequence>
<organism evidence="2 3">
    <name type="scientific">Desulfosarcina widdelii</name>
    <dbReference type="NCBI Taxonomy" id="947919"/>
    <lineage>
        <taxon>Bacteria</taxon>
        <taxon>Pseudomonadati</taxon>
        <taxon>Thermodesulfobacteriota</taxon>
        <taxon>Desulfobacteria</taxon>
        <taxon>Desulfobacterales</taxon>
        <taxon>Desulfosarcinaceae</taxon>
        <taxon>Desulfosarcina</taxon>
    </lineage>
</organism>
<keyword evidence="3" id="KW-1185">Reference proteome</keyword>
<dbReference type="EMBL" id="AP021875">
    <property type="protein sequence ID" value="BBO76805.1"/>
    <property type="molecule type" value="Genomic_DNA"/>
</dbReference>
<dbReference type="KEGG" id="dwd:DSCW_42220"/>
<proteinExistence type="predicted"/>
<dbReference type="AlphaFoldDB" id="A0A5K7Z7X7"/>